<keyword evidence="2 8" id="KW-0813">Transport</keyword>
<evidence type="ECO:0000259" key="11">
    <source>
        <dbReference type="Pfam" id="PF00593"/>
    </source>
</evidence>
<dbReference type="EMBL" id="LMZQ01000022">
    <property type="protein sequence ID" value="KRT14216.1"/>
    <property type="molecule type" value="Genomic_DNA"/>
</dbReference>
<dbReference type="STRING" id="687842.ASU31_20640"/>
<dbReference type="Gene3D" id="2.170.130.10">
    <property type="entry name" value="TonB-dependent receptor, plug domain"/>
    <property type="match status" value="1"/>
</dbReference>
<dbReference type="Proteomes" id="UP000051950">
    <property type="component" value="Unassembled WGS sequence"/>
</dbReference>
<dbReference type="Pfam" id="PF13715">
    <property type="entry name" value="CarbopepD_reg_2"/>
    <property type="match status" value="1"/>
</dbReference>
<dbReference type="OrthoDB" id="9768177at2"/>
<dbReference type="AlphaFoldDB" id="A0A0T5VK19"/>
<dbReference type="InterPro" id="IPR037066">
    <property type="entry name" value="Plug_dom_sf"/>
</dbReference>
<keyword evidence="4 8" id="KW-0812">Transmembrane</keyword>
<dbReference type="Pfam" id="PF00593">
    <property type="entry name" value="TonB_dep_Rec_b-barrel"/>
    <property type="match status" value="1"/>
</dbReference>
<dbReference type="Gene3D" id="2.40.170.20">
    <property type="entry name" value="TonB-dependent receptor, beta-barrel domain"/>
    <property type="match status" value="1"/>
</dbReference>
<gene>
    <name evidence="13" type="ORF">ASU31_20640</name>
</gene>
<keyword evidence="14" id="KW-1185">Reference proteome</keyword>
<feature type="domain" description="TonB-dependent receptor-like beta-barrel" evidence="11">
    <location>
        <begin position="434"/>
        <end position="1000"/>
    </location>
</feature>
<dbReference type="RefSeq" id="WP_057934157.1">
    <property type="nucleotide sequence ID" value="NZ_LMZQ01000022.1"/>
</dbReference>
<evidence type="ECO:0000256" key="2">
    <source>
        <dbReference type="ARBA" id="ARBA00022448"/>
    </source>
</evidence>
<dbReference type="InterPro" id="IPR000531">
    <property type="entry name" value="Beta-barrel_TonB"/>
</dbReference>
<feature type="chain" id="PRO_5006665265" evidence="10">
    <location>
        <begin position="30"/>
        <end position="1044"/>
    </location>
</feature>
<evidence type="ECO:0000256" key="1">
    <source>
        <dbReference type="ARBA" id="ARBA00004571"/>
    </source>
</evidence>
<dbReference type="InterPro" id="IPR036942">
    <property type="entry name" value="Beta-barrel_TonB_sf"/>
</dbReference>
<dbReference type="InterPro" id="IPR023996">
    <property type="entry name" value="TonB-dep_OMP_SusC/RagA"/>
</dbReference>
<evidence type="ECO:0000256" key="3">
    <source>
        <dbReference type="ARBA" id="ARBA00022452"/>
    </source>
</evidence>
<feature type="domain" description="TonB-dependent receptor plug" evidence="12">
    <location>
        <begin position="131"/>
        <end position="252"/>
    </location>
</feature>
<sequence>MEKSIHRKKIAARLMVFLAIAMFTKNASAQHESTPIINSTLIGSVKDSITKQPIGNVVLAIKGTTHAVTSAPDGSFSFRTGQKFPYTLIISFIGYQTKEIVVDGSPITILLAEKASSLNDVVVMGYGSQKKSDVTGSVGSVSKNLLAQPAASFDNMLQGGVSGIGVTQNSGQPGGTATVRIRGGNSISFGNAPLYVIDGFIVYNNNDNANVGSIGTSSNALSTINPSDIESVEVLKDASATAIYGSRGANGVIIITTKKGKKGVNNVNYNAYYGTQTVARKLNLLNGAQWATLINDVNTSDGVPKTYNDAQIAAFGSGSDWQGSALSNSPIFNQELSVSGGDEKSRYLISGNYFNQDGVISNSGYKRYSARINYEKDISEKFKVTANFFGSRSIEHKLPGSAYNSINFSNAYASLILTSPIATIKNADGSYNISNPLNATPTNPLQDIAATINQNTLNRILGNTAAEYKILKDLILKVTAGVDILNTNQQYYAPSFTASPAGGSTGYATKGYASLGSGNALSWLNENTLTYNHTFGDKHFLNALVGYSTQYENGKSFTTSAQQFPNDLTTFDNLSYAGIANLPNSAARSSSLNSVLARINYSYLHRYNITLSERADGSSKLGKENKWGFFSSVGVSWNVNDEEFFKPLQNIVNSLKIRLSAGQTGNSEIPPYSSLSSLSPTNYYLGGKLVTGISPVQIANPDLKWETTTQYNAGLDLGFVNNRITIAFDAYYKKTTDLLLNVPLPLYTGYASALKNIGSVSNRGIEFSVNSENIKTPAFNWKSTLIFSANRNKVLSLGENVKSFFPVAPTGQVSPVIVQVGLPVGTFWGYDTNGLLKTADLTNGTPLLGGVPQQAGDTKYVDSNGDGIVTTTDKHSLGSAQPKFTGSLNNTFNYKGIDLSIFFQGSYGNRVFNLLQQSLERPTLTQNASATLLDRWTPQHQDATVARATNSPVPQVTDRLIEDASYLKLKNVSLGYTFKTEWANKIKLKNLRFYVSAQNLFTVTKYTGLDPEVNFYDNDNTKQGIDFGTYPATRTFLAGLSITL</sequence>
<evidence type="ECO:0000256" key="9">
    <source>
        <dbReference type="RuleBase" id="RU003357"/>
    </source>
</evidence>
<dbReference type="SUPFAM" id="SSF56935">
    <property type="entry name" value="Porins"/>
    <property type="match status" value="1"/>
</dbReference>
<dbReference type="NCBIfam" id="TIGR04056">
    <property type="entry name" value="OMP_RagA_SusC"/>
    <property type="match status" value="1"/>
</dbReference>
<dbReference type="InterPro" id="IPR039426">
    <property type="entry name" value="TonB-dep_rcpt-like"/>
</dbReference>
<evidence type="ECO:0000256" key="6">
    <source>
        <dbReference type="ARBA" id="ARBA00023136"/>
    </source>
</evidence>
<dbReference type="Gene3D" id="2.60.40.1120">
    <property type="entry name" value="Carboxypeptidase-like, regulatory domain"/>
    <property type="match status" value="1"/>
</dbReference>
<name>A0A0T5VK19_9SPHI</name>
<protein>
    <submittedName>
        <fullName evidence="13">SusC/RagA family TonB-linked outer membrane protein</fullName>
    </submittedName>
</protein>
<evidence type="ECO:0000256" key="5">
    <source>
        <dbReference type="ARBA" id="ARBA00023077"/>
    </source>
</evidence>
<comment type="similarity">
    <text evidence="8 9">Belongs to the TonB-dependent receptor family.</text>
</comment>
<dbReference type="InterPro" id="IPR023997">
    <property type="entry name" value="TonB-dep_OMP_SusC/RagA_CS"/>
</dbReference>
<dbReference type="InterPro" id="IPR008969">
    <property type="entry name" value="CarboxyPept-like_regulatory"/>
</dbReference>
<dbReference type="GO" id="GO:0009279">
    <property type="term" value="C:cell outer membrane"/>
    <property type="evidence" value="ECO:0007669"/>
    <property type="project" value="UniProtKB-SubCell"/>
</dbReference>
<dbReference type="Pfam" id="PF07715">
    <property type="entry name" value="Plug"/>
    <property type="match status" value="1"/>
</dbReference>
<feature type="signal peptide" evidence="10">
    <location>
        <begin position="1"/>
        <end position="29"/>
    </location>
</feature>
<keyword evidence="10" id="KW-0732">Signal</keyword>
<keyword evidence="7 8" id="KW-0998">Cell outer membrane</keyword>
<comment type="caution">
    <text evidence="13">The sequence shown here is derived from an EMBL/GenBank/DDBJ whole genome shotgun (WGS) entry which is preliminary data.</text>
</comment>
<keyword evidence="6 8" id="KW-0472">Membrane</keyword>
<evidence type="ECO:0000256" key="10">
    <source>
        <dbReference type="SAM" id="SignalP"/>
    </source>
</evidence>
<reference evidence="13 14" key="1">
    <citation type="submission" date="2015-11" db="EMBL/GenBank/DDBJ databases">
        <title>Sequence of Pedobacter ginsenosidimutans.</title>
        <authorList>
            <person name="Carson E."/>
            <person name="Keyser V."/>
            <person name="Newman J."/>
            <person name="Miller J."/>
        </authorList>
    </citation>
    <scope>NUCLEOTIDE SEQUENCE [LARGE SCALE GENOMIC DNA]</scope>
    <source>
        <strain evidence="13 14">KACC 14530</strain>
    </source>
</reference>
<evidence type="ECO:0000259" key="12">
    <source>
        <dbReference type="Pfam" id="PF07715"/>
    </source>
</evidence>
<dbReference type="NCBIfam" id="TIGR04057">
    <property type="entry name" value="SusC_RagA_signa"/>
    <property type="match status" value="1"/>
</dbReference>
<accession>A0A0T5VK19</accession>
<organism evidence="13 14">
    <name type="scientific">Pedobacter ginsenosidimutans</name>
    <dbReference type="NCBI Taxonomy" id="687842"/>
    <lineage>
        <taxon>Bacteria</taxon>
        <taxon>Pseudomonadati</taxon>
        <taxon>Bacteroidota</taxon>
        <taxon>Sphingobacteriia</taxon>
        <taxon>Sphingobacteriales</taxon>
        <taxon>Sphingobacteriaceae</taxon>
        <taxon>Pedobacter</taxon>
    </lineage>
</organism>
<evidence type="ECO:0000313" key="13">
    <source>
        <dbReference type="EMBL" id="KRT14216.1"/>
    </source>
</evidence>
<dbReference type="PROSITE" id="PS52016">
    <property type="entry name" value="TONB_DEPENDENT_REC_3"/>
    <property type="match status" value="1"/>
</dbReference>
<evidence type="ECO:0000256" key="7">
    <source>
        <dbReference type="ARBA" id="ARBA00023237"/>
    </source>
</evidence>
<keyword evidence="3 8" id="KW-1134">Transmembrane beta strand</keyword>
<evidence type="ECO:0000256" key="8">
    <source>
        <dbReference type="PROSITE-ProRule" id="PRU01360"/>
    </source>
</evidence>
<evidence type="ECO:0000313" key="14">
    <source>
        <dbReference type="Proteomes" id="UP000051950"/>
    </source>
</evidence>
<dbReference type="InterPro" id="IPR012910">
    <property type="entry name" value="Plug_dom"/>
</dbReference>
<evidence type="ECO:0000256" key="4">
    <source>
        <dbReference type="ARBA" id="ARBA00022692"/>
    </source>
</evidence>
<dbReference type="SUPFAM" id="SSF49464">
    <property type="entry name" value="Carboxypeptidase regulatory domain-like"/>
    <property type="match status" value="1"/>
</dbReference>
<keyword evidence="5 9" id="KW-0798">TonB box</keyword>
<comment type="subcellular location">
    <subcellularLocation>
        <location evidence="1 8">Cell outer membrane</location>
        <topology evidence="1 8">Multi-pass membrane protein</topology>
    </subcellularLocation>
</comment>
<proteinExistence type="inferred from homology"/>